<keyword evidence="3" id="KW-1185">Reference proteome</keyword>
<gene>
    <name evidence="2" type="ORF">FAZ15_04565</name>
</gene>
<dbReference type="InterPro" id="IPR004360">
    <property type="entry name" value="Glyas_Fos-R_dOase_dom"/>
</dbReference>
<sequence>MAPQPSKIWADYPVKDINRSKEFYTALGFTVRDQTHDGDNFISLTIGHSGFILNLFSTERFEKGVKTKSADTANGNEVNFSISADTKEEVLEWERALNAIGANIISPPEEMKEGWWAMRFADPDGHRWVVLNM</sequence>
<dbReference type="AlphaFoldDB" id="A0A4U0P3C7"/>
<proteinExistence type="predicted"/>
<feature type="domain" description="VOC" evidence="1">
    <location>
        <begin position="6"/>
        <end position="133"/>
    </location>
</feature>
<dbReference type="OrthoDB" id="669651at2"/>
<accession>A0A4U0P3C7</accession>
<reference evidence="2 3" key="1">
    <citation type="submission" date="2019-04" db="EMBL/GenBank/DDBJ databases">
        <title>Sphingobacterium olei sp. nov., isolated from oil-contaminated soil.</title>
        <authorList>
            <person name="Liu B."/>
        </authorList>
    </citation>
    <scope>NUCLEOTIDE SEQUENCE [LARGE SCALE GENOMIC DNA]</scope>
    <source>
        <strain evidence="2 3">HAL-9</strain>
    </source>
</reference>
<dbReference type="InterPro" id="IPR029068">
    <property type="entry name" value="Glyas_Bleomycin-R_OHBP_Dase"/>
</dbReference>
<comment type="caution">
    <text evidence="2">The sequence shown here is derived from an EMBL/GenBank/DDBJ whole genome shotgun (WGS) entry which is preliminary data.</text>
</comment>
<dbReference type="PANTHER" id="PTHR36503">
    <property type="entry name" value="BLR2520 PROTEIN"/>
    <property type="match status" value="1"/>
</dbReference>
<dbReference type="PROSITE" id="PS51819">
    <property type="entry name" value="VOC"/>
    <property type="match status" value="1"/>
</dbReference>
<dbReference type="InterPro" id="IPR037523">
    <property type="entry name" value="VOC_core"/>
</dbReference>
<evidence type="ECO:0000313" key="3">
    <source>
        <dbReference type="Proteomes" id="UP000306808"/>
    </source>
</evidence>
<dbReference type="RefSeq" id="WP_136900152.1">
    <property type="nucleotide sequence ID" value="NZ_SUME01000002.1"/>
</dbReference>
<protein>
    <recommendedName>
        <fullName evidence="1">VOC domain-containing protein</fullName>
    </recommendedName>
</protein>
<organism evidence="2 3">
    <name type="scientific">Sphingobacterium olei</name>
    <dbReference type="NCBI Taxonomy" id="2571155"/>
    <lineage>
        <taxon>Bacteria</taxon>
        <taxon>Pseudomonadati</taxon>
        <taxon>Bacteroidota</taxon>
        <taxon>Sphingobacteriia</taxon>
        <taxon>Sphingobacteriales</taxon>
        <taxon>Sphingobacteriaceae</taxon>
        <taxon>Sphingobacterium</taxon>
    </lineage>
</organism>
<name>A0A4U0P3C7_9SPHI</name>
<dbReference type="Proteomes" id="UP000306808">
    <property type="component" value="Unassembled WGS sequence"/>
</dbReference>
<evidence type="ECO:0000313" key="2">
    <source>
        <dbReference type="EMBL" id="TJZ61795.1"/>
    </source>
</evidence>
<evidence type="ECO:0000259" key="1">
    <source>
        <dbReference type="PROSITE" id="PS51819"/>
    </source>
</evidence>
<dbReference type="SUPFAM" id="SSF54593">
    <property type="entry name" value="Glyoxalase/Bleomycin resistance protein/Dihydroxybiphenyl dioxygenase"/>
    <property type="match status" value="1"/>
</dbReference>
<dbReference type="Gene3D" id="3.10.180.10">
    <property type="entry name" value="2,3-Dihydroxybiphenyl 1,2-Dioxygenase, domain 1"/>
    <property type="match status" value="1"/>
</dbReference>
<dbReference type="Pfam" id="PF00903">
    <property type="entry name" value="Glyoxalase"/>
    <property type="match status" value="1"/>
</dbReference>
<dbReference type="PANTHER" id="PTHR36503:SF1">
    <property type="entry name" value="BLR2520 PROTEIN"/>
    <property type="match status" value="1"/>
</dbReference>
<dbReference type="EMBL" id="SUME01000002">
    <property type="protein sequence ID" value="TJZ61795.1"/>
    <property type="molecule type" value="Genomic_DNA"/>
</dbReference>